<dbReference type="EMBL" id="CP111017">
    <property type="protein sequence ID" value="WAR08853.1"/>
    <property type="molecule type" value="Genomic_DNA"/>
</dbReference>
<accession>A0ABY7EFR4</accession>
<dbReference type="CDD" id="cd01670">
    <property type="entry name" value="Death"/>
    <property type="match status" value="1"/>
</dbReference>
<gene>
    <name evidence="1" type="ORF">MAR_018811</name>
</gene>
<name>A0ABY7EFR4_MYAAR</name>
<keyword evidence="2" id="KW-1185">Reference proteome</keyword>
<proteinExistence type="predicted"/>
<dbReference type="Gene3D" id="1.10.533.10">
    <property type="entry name" value="Death Domain, Fas"/>
    <property type="match status" value="1"/>
</dbReference>
<evidence type="ECO:0000313" key="2">
    <source>
        <dbReference type="Proteomes" id="UP001164746"/>
    </source>
</evidence>
<dbReference type="InterPro" id="IPR011029">
    <property type="entry name" value="DEATH-like_dom_sf"/>
</dbReference>
<evidence type="ECO:0000313" key="1">
    <source>
        <dbReference type="EMBL" id="WAR08853.1"/>
    </source>
</evidence>
<dbReference type="Proteomes" id="UP001164746">
    <property type="component" value="Chromosome 6"/>
</dbReference>
<sequence length="389" mass="42605">MLAFSKKEVFYLRDKVDSPINPVLRKQPGSKSNTEKNRETLHLYEIRTMSTADVKVVVLRSPNKKKTGYFTLSIDIVPKKNADSVIKKRQKENYEVDDCIVPPTSPDIELPLDKDKKCKVKLIIEGGLKPAAVMHDYSEKGARKVLLLVPNNVSDNASIVFKVGGRFKERITIVDVPCQTETVSPGLAALNISGGATSSGDTSYDAGNLAKPVLPNSGVTSVPDVSDDVVEGAMPVSSTTPTSVVVQNRSQPQFTVGPGPSVQEGSSYEADESAYKNLLSNKSLKVLANVIGPNDFNALIILLEVPATTVQQERRNHPGDIGSANFVCLHHWRSSAGLKGENSQEADKDLFNKLIEALTELRRIDIKRVLLKVLEEGPRHLSEKDFPYM</sequence>
<protein>
    <submittedName>
        <fullName evidence="1">Uncharacterized protein</fullName>
    </submittedName>
</protein>
<reference evidence="1" key="1">
    <citation type="submission" date="2022-11" db="EMBL/GenBank/DDBJ databases">
        <title>Centuries of genome instability and evolution in soft-shell clam transmissible cancer (bioRxiv).</title>
        <authorList>
            <person name="Hart S.F.M."/>
            <person name="Yonemitsu M.A."/>
            <person name="Giersch R.M."/>
            <person name="Beal B.F."/>
            <person name="Arriagada G."/>
            <person name="Davis B.W."/>
            <person name="Ostrander E.A."/>
            <person name="Goff S.P."/>
            <person name="Metzger M.J."/>
        </authorList>
    </citation>
    <scope>NUCLEOTIDE SEQUENCE</scope>
    <source>
        <strain evidence="1">MELC-2E11</strain>
        <tissue evidence="1">Siphon/mantle</tissue>
    </source>
</reference>
<dbReference type="SUPFAM" id="SSF47986">
    <property type="entry name" value="DEATH domain"/>
    <property type="match status" value="1"/>
</dbReference>
<organism evidence="1 2">
    <name type="scientific">Mya arenaria</name>
    <name type="common">Soft-shell clam</name>
    <dbReference type="NCBI Taxonomy" id="6604"/>
    <lineage>
        <taxon>Eukaryota</taxon>
        <taxon>Metazoa</taxon>
        <taxon>Spiralia</taxon>
        <taxon>Lophotrochozoa</taxon>
        <taxon>Mollusca</taxon>
        <taxon>Bivalvia</taxon>
        <taxon>Autobranchia</taxon>
        <taxon>Heteroconchia</taxon>
        <taxon>Euheterodonta</taxon>
        <taxon>Imparidentia</taxon>
        <taxon>Neoheterodontei</taxon>
        <taxon>Myida</taxon>
        <taxon>Myoidea</taxon>
        <taxon>Myidae</taxon>
        <taxon>Mya</taxon>
    </lineage>
</organism>